<gene>
    <name evidence="6" type="primary">Btn1a1_2</name>
    <name evidence="6" type="ORF">ROSBEN_R13176</name>
</gene>
<dbReference type="GO" id="GO:0001817">
    <property type="term" value="P:regulation of cytokine production"/>
    <property type="evidence" value="ECO:0007669"/>
    <property type="project" value="TreeGrafter"/>
</dbReference>
<dbReference type="SMART" id="SM00408">
    <property type="entry name" value="IGc2"/>
    <property type="match status" value="1"/>
</dbReference>
<evidence type="ECO:0000313" key="6">
    <source>
        <dbReference type="EMBL" id="NXJ72947.1"/>
    </source>
</evidence>
<keyword evidence="2 4" id="KW-0472">Membrane</keyword>
<dbReference type="AlphaFoldDB" id="A0A7L0DQH8"/>
<keyword evidence="3" id="KW-0393">Immunoglobulin domain</keyword>
<evidence type="ECO:0000256" key="2">
    <source>
        <dbReference type="ARBA" id="ARBA00023136"/>
    </source>
</evidence>
<keyword evidence="4" id="KW-1133">Transmembrane helix</keyword>
<dbReference type="InterPro" id="IPR013783">
    <property type="entry name" value="Ig-like_fold"/>
</dbReference>
<dbReference type="EMBL" id="VXAI01001748">
    <property type="protein sequence ID" value="NXJ72947.1"/>
    <property type="molecule type" value="Genomic_DNA"/>
</dbReference>
<reference evidence="6 7" key="1">
    <citation type="submission" date="2019-09" db="EMBL/GenBank/DDBJ databases">
        <title>Bird 10,000 Genomes (B10K) Project - Family phase.</title>
        <authorList>
            <person name="Zhang G."/>
        </authorList>
    </citation>
    <scope>NUCLEOTIDE SEQUENCE [LARGE SCALE GENOMIC DNA]</scope>
    <source>
        <strain evidence="6">B10K-DU-006-20</strain>
        <tissue evidence="6">Mixed tissue sample</tissue>
    </source>
</reference>
<keyword evidence="4" id="KW-0812">Transmembrane</keyword>
<evidence type="ECO:0000259" key="5">
    <source>
        <dbReference type="PROSITE" id="PS50835"/>
    </source>
</evidence>
<dbReference type="PANTHER" id="PTHR24100:SF149">
    <property type="entry name" value="BG-LIKE ANTIGEN 1-RELATED"/>
    <property type="match status" value="1"/>
</dbReference>
<feature type="transmembrane region" description="Helical" evidence="4">
    <location>
        <begin position="126"/>
        <end position="148"/>
    </location>
</feature>
<dbReference type="InterPro" id="IPR013106">
    <property type="entry name" value="Ig_V-set"/>
</dbReference>
<dbReference type="GO" id="GO:0050852">
    <property type="term" value="P:T cell receptor signaling pathway"/>
    <property type="evidence" value="ECO:0007669"/>
    <property type="project" value="TreeGrafter"/>
</dbReference>
<dbReference type="Pfam" id="PF07686">
    <property type="entry name" value="V-set"/>
    <property type="match status" value="1"/>
</dbReference>
<protein>
    <submittedName>
        <fullName evidence="6">BT1A1 protein</fullName>
    </submittedName>
</protein>
<dbReference type="PANTHER" id="PTHR24100">
    <property type="entry name" value="BUTYROPHILIN"/>
    <property type="match status" value="1"/>
</dbReference>
<evidence type="ECO:0000256" key="3">
    <source>
        <dbReference type="ARBA" id="ARBA00023319"/>
    </source>
</evidence>
<evidence type="ECO:0000256" key="4">
    <source>
        <dbReference type="SAM" id="Phobius"/>
    </source>
</evidence>
<dbReference type="SMART" id="SM00409">
    <property type="entry name" value="IG"/>
    <property type="match status" value="1"/>
</dbReference>
<evidence type="ECO:0000256" key="1">
    <source>
        <dbReference type="ARBA" id="ARBA00004370"/>
    </source>
</evidence>
<dbReference type="Proteomes" id="UP000545435">
    <property type="component" value="Unassembled WGS sequence"/>
</dbReference>
<feature type="domain" description="Ig-like" evidence="5">
    <location>
        <begin position="1"/>
        <end position="112"/>
    </location>
</feature>
<dbReference type="GO" id="GO:0009897">
    <property type="term" value="C:external side of plasma membrane"/>
    <property type="evidence" value="ECO:0007669"/>
    <property type="project" value="TreeGrafter"/>
</dbReference>
<name>A0A7L0DQH8_9CHAR</name>
<feature type="non-terminal residue" evidence="6">
    <location>
        <position position="1"/>
    </location>
</feature>
<dbReference type="GO" id="GO:0005102">
    <property type="term" value="F:signaling receptor binding"/>
    <property type="evidence" value="ECO:0007669"/>
    <property type="project" value="TreeGrafter"/>
</dbReference>
<comment type="subcellular location">
    <subcellularLocation>
        <location evidence="1">Membrane</location>
    </subcellularLocation>
</comment>
<sequence>AQLSVVGPVRPLLATVGQDIVLPCHLSPRRDARSLEIRWIRYQVSETVLLYREGEDQYGEQMDEYVGRTELSRDGLSSGSLDLRISGVRPSDDGLYVCTVQDGASYKEAQVFLIVAAPFFHDAHPWMAALGVFLVFSLVSAVLIAYLCHR</sequence>
<comment type="caution">
    <text evidence="6">The sequence shown here is derived from an EMBL/GenBank/DDBJ whole genome shotgun (WGS) entry which is preliminary data.</text>
</comment>
<keyword evidence="7" id="KW-1185">Reference proteome</keyword>
<dbReference type="PROSITE" id="PS50835">
    <property type="entry name" value="IG_LIKE"/>
    <property type="match status" value="1"/>
</dbReference>
<feature type="non-terminal residue" evidence="6">
    <location>
        <position position="150"/>
    </location>
</feature>
<proteinExistence type="predicted"/>
<organism evidence="6 7">
    <name type="scientific">Rostratula benghalensis</name>
    <name type="common">greater painted-snipe</name>
    <dbReference type="NCBI Taxonomy" id="118793"/>
    <lineage>
        <taxon>Eukaryota</taxon>
        <taxon>Metazoa</taxon>
        <taxon>Chordata</taxon>
        <taxon>Craniata</taxon>
        <taxon>Vertebrata</taxon>
        <taxon>Euteleostomi</taxon>
        <taxon>Archelosauria</taxon>
        <taxon>Archosauria</taxon>
        <taxon>Dinosauria</taxon>
        <taxon>Saurischia</taxon>
        <taxon>Theropoda</taxon>
        <taxon>Coelurosauria</taxon>
        <taxon>Aves</taxon>
        <taxon>Neognathae</taxon>
        <taxon>Neoaves</taxon>
        <taxon>Charadriiformes</taxon>
        <taxon>Rostratulidae</taxon>
        <taxon>Rostratula</taxon>
    </lineage>
</organism>
<dbReference type="InterPro" id="IPR003598">
    <property type="entry name" value="Ig_sub2"/>
</dbReference>
<dbReference type="FunFam" id="2.60.40.10:FF:000208">
    <property type="entry name" value="Butyrophilin subfamily 1 member A1"/>
    <property type="match status" value="1"/>
</dbReference>
<dbReference type="SMART" id="SM00406">
    <property type="entry name" value="IGv"/>
    <property type="match status" value="1"/>
</dbReference>
<dbReference type="InterPro" id="IPR007110">
    <property type="entry name" value="Ig-like_dom"/>
</dbReference>
<evidence type="ECO:0000313" key="7">
    <source>
        <dbReference type="Proteomes" id="UP000545435"/>
    </source>
</evidence>
<dbReference type="Gene3D" id="2.60.40.10">
    <property type="entry name" value="Immunoglobulins"/>
    <property type="match status" value="1"/>
</dbReference>
<dbReference type="InterPro" id="IPR003599">
    <property type="entry name" value="Ig_sub"/>
</dbReference>
<dbReference type="InterPro" id="IPR050504">
    <property type="entry name" value="IgSF_BTN/MOG"/>
</dbReference>
<dbReference type="InterPro" id="IPR036179">
    <property type="entry name" value="Ig-like_dom_sf"/>
</dbReference>
<dbReference type="SUPFAM" id="SSF48726">
    <property type="entry name" value="Immunoglobulin"/>
    <property type="match status" value="1"/>
</dbReference>
<accession>A0A7L0DQH8</accession>